<evidence type="ECO:0000313" key="2">
    <source>
        <dbReference type="EMBL" id="KAJ8379683.1"/>
    </source>
</evidence>
<reference evidence="2" key="1">
    <citation type="journal article" date="2023" name="Science">
        <title>Genome structures resolve the early diversification of teleost fishes.</title>
        <authorList>
            <person name="Parey E."/>
            <person name="Louis A."/>
            <person name="Montfort J."/>
            <person name="Bouchez O."/>
            <person name="Roques C."/>
            <person name="Iampietro C."/>
            <person name="Lluch J."/>
            <person name="Castinel A."/>
            <person name="Donnadieu C."/>
            <person name="Desvignes T."/>
            <person name="Floi Bucao C."/>
            <person name="Jouanno E."/>
            <person name="Wen M."/>
            <person name="Mejri S."/>
            <person name="Dirks R."/>
            <person name="Jansen H."/>
            <person name="Henkel C."/>
            <person name="Chen W.J."/>
            <person name="Zahm M."/>
            <person name="Cabau C."/>
            <person name="Klopp C."/>
            <person name="Thompson A.W."/>
            <person name="Robinson-Rechavi M."/>
            <person name="Braasch I."/>
            <person name="Lecointre G."/>
            <person name="Bobe J."/>
            <person name="Postlethwait J.H."/>
            <person name="Berthelot C."/>
            <person name="Roest Crollius H."/>
            <person name="Guiguen Y."/>
        </authorList>
    </citation>
    <scope>NUCLEOTIDE SEQUENCE</scope>
    <source>
        <strain evidence="2">WJC10195</strain>
    </source>
</reference>
<protein>
    <submittedName>
        <fullName evidence="2">Uncharacterized protein</fullName>
    </submittedName>
</protein>
<keyword evidence="3" id="KW-1185">Reference proteome</keyword>
<accession>A0A9Q1G9X2</accession>
<feature type="transmembrane region" description="Helical" evidence="1">
    <location>
        <begin position="32"/>
        <end position="53"/>
    </location>
</feature>
<keyword evidence="1" id="KW-0812">Transmembrane</keyword>
<comment type="caution">
    <text evidence="2">The sequence shown here is derived from an EMBL/GenBank/DDBJ whole genome shotgun (WGS) entry which is preliminary data.</text>
</comment>
<evidence type="ECO:0000313" key="3">
    <source>
        <dbReference type="Proteomes" id="UP001152622"/>
    </source>
</evidence>
<keyword evidence="1" id="KW-1133">Transmembrane helix</keyword>
<sequence>MEMAYNEYINEYYAKIGQFDKMKSPFEWDTSLPRGLVAMTIEGFVGFFITIMCQYNFLRKPHQPVDDDDMDVARERRRVLRGDADNDMLKIENLTKVYKSRKMGRILAVDRLCLGVRPGNASVCWG</sequence>
<dbReference type="OrthoDB" id="10255969at2759"/>
<organism evidence="2 3">
    <name type="scientific">Synaphobranchus kaupii</name>
    <name type="common">Kaup's arrowtooth eel</name>
    <dbReference type="NCBI Taxonomy" id="118154"/>
    <lineage>
        <taxon>Eukaryota</taxon>
        <taxon>Metazoa</taxon>
        <taxon>Chordata</taxon>
        <taxon>Craniata</taxon>
        <taxon>Vertebrata</taxon>
        <taxon>Euteleostomi</taxon>
        <taxon>Actinopterygii</taxon>
        <taxon>Neopterygii</taxon>
        <taxon>Teleostei</taxon>
        <taxon>Anguilliformes</taxon>
        <taxon>Synaphobranchidae</taxon>
        <taxon>Synaphobranchus</taxon>
    </lineage>
</organism>
<dbReference type="EMBL" id="JAINUF010000001">
    <property type="protein sequence ID" value="KAJ8379683.1"/>
    <property type="molecule type" value="Genomic_DNA"/>
</dbReference>
<dbReference type="Proteomes" id="UP001152622">
    <property type="component" value="Chromosome 1"/>
</dbReference>
<dbReference type="AlphaFoldDB" id="A0A9Q1G9X2"/>
<proteinExistence type="predicted"/>
<keyword evidence="1" id="KW-0472">Membrane</keyword>
<name>A0A9Q1G9X2_SYNKA</name>
<evidence type="ECO:0000256" key="1">
    <source>
        <dbReference type="SAM" id="Phobius"/>
    </source>
</evidence>
<gene>
    <name evidence="2" type="ORF">SKAU_G00004610</name>
</gene>